<dbReference type="GO" id="GO:0016491">
    <property type="term" value="F:oxidoreductase activity"/>
    <property type="evidence" value="ECO:0007669"/>
    <property type="project" value="InterPro"/>
</dbReference>
<gene>
    <name evidence="2" type="ORF">DSM3645_29726</name>
</gene>
<evidence type="ECO:0000259" key="1">
    <source>
        <dbReference type="SMART" id="SM00829"/>
    </source>
</evidence>
<dbReference type="PANTHER" id="PTHR44013">
    <property type="entry name" value="ZINC-TYPE ALCOHOL DEHYDROGENASE-LIKE PROTEIN C16A3.02C"/>
    <property type="match status" value="1"/>
</dbReference>
<feature type="domain" description="Enoyl reductase (ER)" evidence="1">
    <location>
        <begin position="29"/>
        <end position="330"/>
    </location>
</feature>
<dbReference type="InterPro" id="IPR020843">
    <property type="entry name" value="ER"/>
</dbReference>
<protein>
    <submittedName>
        <fullName evidence="2">Quinone oxidoreductase</fullName>
    </submittedName>
</protein>
<dbReference type="PROSITE" id="PS01162">
    <property type="entry name" value="QOR_ZETA_CRYSTAL"/>
    <property type="match status" value="1"/>
</dbReference>
<organism evidence="2 3">
    <name type="scientific">Blastopirellula marina DSM 3645</name>
    <dbReference type="NCBI Taxonomy" id="314230"/>
    <lineage>
        <taxon>Bacteria</taxon>
        <taxon>Pseudomonadati</taxon>
        <taxon>Planctomycetota</taxon>
        <taxon>Planctomycetia</taxon>
        <taxon>Pirellulales</taxon>
        <taxon>Pirellulaceae</taxon>
        <taxon>Blastopirellula</taxon>
    </lineage>
</organism>
<dbReference type="SUPFAM" id="SSF50129">
    <property type="entry name" value="GroES-like"/>
    <property type="match status" value="1"/>
</dbReference>
<dbReference type="SUPFAM" id="SSF51735">
    <property type="entry name" value="NAD(P)-binding Rossmann-fold domains"/>
    <property type="match status" value="1"/>
</dbReference>
<reference evidence="2 3" key="1">
    <citation type="submission" date="2006-02" db="EMBL/GenBank/DDBJ databases">
        <authorList>
            <person name="Amann R."/>
            <person name="Ferriera S."/>
            <person name="Johnson J."/>
            <person name="Kravitz S."/>
            <person name="Halpern A."/>
            <person name="Remington K."/>
            <person name="Beeson K."/>
            <person name="Tran B."/>
            <person name="Rogers Y.-H."/>
            <person name="Friedman R."/>
            <person name="Venter J.C."/>
        </authorList>
    </citation>
    <scope>NUCLEOTIDE SEQUENCE [LARGE SCALE GENOMIC DNA]</scope>
    <source>
        <strain evidence="2 3">DSM 3645</strain>
    </source>
</reference>
<evidence type="ECO:0000313" key="3">
    <source>
        <dbReference type="Proteomes" id="UP000004358"/>
    </source>
</evidence>
<dbReference type="Pfam" id="PF08240">
    <property type="entry name" value="ADH_N"/>
    <property type="match status" value="1"/>
</dbReference>
<dbReference type="AlphaFoldDB" id="A3ZXH5"/>
<sequence>MAEANAASSQDEPFTERNPVKSIAIQAYGPATRLQLMDLPRPEVGPDQLLIRVKAASVNPIDWKIRYGELRWILPLKFPAVLGFDVAGEIESVGGNLTNQWTVGEEVCAYANHAPGGGYAEYISVDADCVVRKPANLSPLEAASFPLAASTAWQSLFDICSLRPGDNVLVNGASGGVGIFATQIAKIHHATVTAVCSGRNEALMRELGADDVINYHQVDFTQTNRKFDVIFDAVGKASYRDCCRVLDRNGRFATTLPSAETAAFTVISKFQRRRCGIIWATSRKKDLQAIYGLAEQGKLRTIIDEVFPLEQAADAHRKSEDGHAVGKIVLQVAE</sequence>
<dbReference type="HOGENOM" id="CLU_026673_3_3_0"/>
<dbReference type="SMART" id="SM00829">
    <property type="entry name" value="PKS_ER"/>
    <property type="match status" value="1"/>
</dbReference>
<dbReference type="InterPro" id="IPR036291">
    <property type="entry name" value="NAD(P)-bd_dom_sf"/>
</dbReference>
<dbReference type="Gene3D" id="3.40.50.720">
    <property type="entry name" value="NAD(P)-binding Rossmann-like Domain"/>
    <property type="match status" value="1"/>
</dbReference>
<dbReference type="Proteomes" id="UP000004358">
    <property type="component" value="Unassembled WGS sequence"/>
</dbReference>
<name>A3ZXH5_9BACT</name>
<dbReference type="eggNOG" id="COG0604">
    <property type="taxonomic scope" value="Bacteria"/>
</dbReference>
<evidence type="ECO:0000313" key="2">
    <source>
        <dbReference type="EMBL" id="EAQ78765.1"/>
    </source>
</evidence>
<dbReference type="InterPro" id="IPR052733">
    <property type="entry name" value="Chloroplast_QOR"/>
</dbReference>
<dbReference type="CDD" id="cd08267">
    <property type="entry name" value="MDR1"/>
    <property type="match status" value="1"/>
</dbReference>
<dbReference type="InterPro" id="IPR011032">
    <property type="entry name" value="GroES-like_sf"/>
</dbReference>
<comment type="caution">
    <text evidence="2">The sequence shown here is derived from an EMBL/GenBank/DDBJ whole genome shotgun (WGS) entry which is preliminary data.</text>
</comment>
<dbReference type="PANTHER" id="PTHR44013:SF1">
    <property type="entry name" value="ZINC-TYPE ALCOHOL DEHYDROGENASE-LIKE PROTEIN C16A3.02C"/>
    <property type="match status" value="1"/>
</dbReference>
<dbReference type="InterPro" id="IPR002364">
    <property type="entry name" value="Quin_OxRdtase/zeta-crystal_CS"/>
</dbReference>
<dbReference type="EMBL" id="AANZ01000018">
    <property type="protein sequence ID" value="EAQ78765.1"/>
    <property type="molecule type" value="Genomic_DNA"/>
</dbReference>
<dbReference type="Pfam" id="PF13602">
    <property type="entry name" value="ADH_zinc_N_2"/>
    <property type="match status" value="1"/>
</dbReference>
<dbReference type="Gene3D" id="3.90.180.10">
    <property type="entry name" value="Medium-chain alcohol dehydrogenases, catalytic domain"/>
    <property type="match status" value="1"/>
</dbReference>
<dbReference type="InterPro" id="IPR013154">
    <property type="entry name" value="ADH-like_N"/>
</dbReference>
<accession>A3ZXH5</accession>
<dbReference type="STRING" id="314230.DSM3645_29726"/>
<proteinExistence type="predicted"/>
<dbReference type="GO" id="GO:0008270">
    <property type="term" value="F:zinc ion binding"/>
    <property type="evidence" value="ECO:0007669"/>
    <property type="project" value="InterPro"/>
</dbReference>